<dbReference type="CDD" id="cd03015">
    <property type="entry name" value="PRX_Typ2cys"/>
    <property type="match status" value="1"/>
</dbReference>
<dbReference type="GO" id="GO:0005829">
    <property type="term" value="C:cytosol"/>
    <property type="evidence" value="ECO:0007669"/>
    <property type="project" value="TreeGrafter"/>
</dbReference>
<accession>M5AA89</accession>
<dbReference type="SUPFAM" id="SSF52833">
    <property type="entry name" value="Thioredoxin-like"/>
    <property type="match status" value="1"/>
</dbReference>
<name>M5AA89_LEVBR</name>
<keyword evidence="10" id="KW-1015">Disulfide bond</keyword>
<dbReference type="EC" id="1.11.1.26" evidence="4"/>
<dbReference type="AlphaFoldDB" id="M5AA89"/>
<evidence type="ECO:0000256" key="15">
    <source>
        <dbReference type="PIRSR" id="PIRSR000239-1"/>
    </source>
</evidence>
<dbReference type="GO" id="GO:0045454">
    <property type="term" value="P:cell redox homeostasis"/>
    <property type="evidence" value="ECO:0007669"/>
    <property type="project" value="TreeGrafter"/>
</dbReference>
<dbReference type="InterPro" id="IPR050217">
    <property type="entry name" value="Peroxiredoxin"/>
</dbReference>
<dbReference type="Pfam" id="PF00578">
    <property type="entry name" value="AhpC-TSA"/>
    <property type="match status" value="1"/>
</dbReference>
<feature type="active site" description="Cysteine sulfenic acid (-SOH) intermediate; for peroxidase activity" evidence="15">
    <location>
        <position position="53"/>
    </location>
</feature>
<dbReference type="GO" id="GO:0006979">
    <property type="term" value="P:response to oxidative stress"/>
    <property type="evidence" value="ECO:0007669"/>
    <property type="project" value="TreeGrafter"/>
</dbReference>
<evidence type="ECO:0000256" key="10">
    <source>
        <dbReference type="ARBA" id="ARBA00023157"/>
    </source>
</evidence>
<dbReference type="InterPro" id="IPR036249">
    <property type="entry name" value="Thioredoxin-like_sf"/>
</dbReference>
<keyword evidence="11" id="KW-0676">Redox-active center</keyword>
<evidence type="ECO:0000256" key="5">
    <source>
        <dbReference type="ARBA" id="ARBA00017462"/>
    </source>
</evidence>
<dbReference type="GO" id="GO:0102039">
    <property type="term" value="F:NADH-dependent peroxiredoxin activity"/>
    <property type="evidence" value="ECO:0007669"/>
    <property type="project" value="UniProtKB-EC"/>
</dbReference>
<evidence type="ECO:0000256" key="9">
    <source>
        <dbReference type="ARBA" id="ARBA00023002"/>
    </source>
</evidence>
<dbReference type="FunFam" id="3.40.30.10:FF:000002">
    <property type="entry name" value="Alkyl hydroperoxide reductase C"/>
    <property type="match status" value="1"/>
</dbReference>
<evidence type="ECO:0000256" key="6">
    <source>
        <dbReference type="ARBA" id="ARBA00022490"/>
    </source>
</evidence>
<dbReference type="Gene3D" id="3.40.30.10">
    <property type="entry name" value="Glutaredoxin"/>
    <property type="match status" value="1"/>
</dbReference>
<proteinExistence type="inferred from homology"/>
<evidence type="ECO:0000313" key="18">
    <source>
        <dbReference type="Proteomes" id="UP000012042"/>
    </source>
</evidence>
<evidence type="ECO:0000256" key="13">
    <source>
        <dbReference type="ARBA" id="ARBA00032824"/>
    </source>
</evidence>
<evidence type="ECO:0000259" key="16">
    <source>
        <dbReference type="PROSITE" id="PS51352"/>
    </source>
</evidence>
<sequence>MRGDMMMNYIGSVLPDFQVNAFQNGEVNSLTRSDLMGHWSILFFYPADFSFVCPTELGDLADHYDAFQQADTEIYSISEDTEFVHQAWHEQSAEVGKVTYPMIADPAGVLARHYDVLNEQLGQAYRGVFILDPQGTVRSYTVNDMGIGRNAGEILRTLQAAQFVAEHGDRVCPANWHAGEQTLKPGTDLVGKI</sequence>
<keyword evidence="7" id="KW-0575">Peroxidase</keyword>
<dbReference type="KEGG" id="lbk:LVISKB_0079"/>
<dbReference type="Pfam" id="PF10417">
    <property type="entry name" value="1-cysPrx_C"/>
    <property type="match status" value="1"/>
</dbReference>
<dbReference type="InterPro" id="IPR024706">
    <property type="entry name" value="Peroxiredoxin_AhpC-typ"/>
</dbReference>
<dbReference type="InterPro" id="IPR019479">
    <property type="entry name" value="Peroxiredoxin_C"/>
</dbReference>
<evidence type="ECO:0000256" key="3">
    <source>
        <dbReference type="ARBA" id="ARBA00011654"/>
    </source>
</evidence>
<dbReference type="EMBL" id="AP012167">
    <property type="protein sequence ID" value="BAN05714.1"/>
    <property type="molecule type" value="Genomic_DNA"/>
</dbReference>
<evidence type="ECO:0000313" key="17">
    <source>
        <dbReference type="EMBL" id="BAN05714.1"/>
    </source>
</evidence>
<comment type="subcellular location">
    <subcellularLocation>
        <location evidence="1">Cytoplasm</location>
    </subcellularLocation>
</comment>
<organism evidence="17 18">
    <name type="scientific">Levilactobacillus brevis KB290</name>
    <dbReference type="NCBI Taxonomy" id="1001583"/>
    <lineage>
        <taxon>Bacteria</taxon>
        <taxon>Bacillati</taxon>
        <taxon>Bacillota</taxon>
        <taxon>Bacilli</taxon>
        <taxon>Lactobacillales</taxon>
        <taxon>Lactobacillaceae</taxon>
        <taxon>Levilactobacillus</taxon>
    </lineage>
</organism>
<dbReference type="PANTHER" id="PTHR10681:SF121">
    <property type="entry name" value="ALKYL HYDROPEROXIDE REDUCTASE C"/>
    <property type="match status" value="1"/>
</dbReference>
<comment type="subunit">
    <text evidence="3">Homodimer; disulfide-linked, upon oxidation. 5 homodimers assemble to form a ring-like decamer.</text>
</comment>
<dbReference type="GO" id="GO:0042744">
    <property type="term" value="P:hydrogen peroxide catabolic process"/>
    <property type="evidence" value="ECO:0007669"/>
    <property type="project" value="TreeGrafter"/>
</dbReference>
<evidence type="ECO:0000256" key="14">
    <source>
        <dbReference type="ARBA" id="ARBA00047572"/>
    </source>
</evidence>
<dbReference type="PATRIC" id="fig|1001583.3.peg.76"/>
<comment type="similarity">
    <text evidence="2">Belongs to the peroxiredoxin family. AhpC/Prx1 subfamily.</text>
</comment>
<dbReference type="Proteomes" id="UP000012042">
    <property type="component" value="Chromosome"/>
</dbReference>
<gene>
    <name evidence="17" type="ORF">LVISKB_0079</name>
</gene>
<dbReference type="InterPro" id="IPR013766">
    <property type="entry name" value="Thioredoxin_domain"/>
</dbReference>
<keyword evidence="9" id="KW-0560">Oxidoreductase</keyword>
<keyword evidence="8" id="KW-0049">Antioxidant</keyword>
<evidence type="ECO:0000256" key="4">
    <source>
        <dbReference type="ARBA" id="ARBA00013021"/>
    </source>
</evidence>
<evidence type="ECO:0000256" key="8">
    <source>
        <dbReference type="ARBA" id="ARBA00022862"/>
    </source>
</evidence>
<dbReference type="PANTHER" id="PTHR10681">
    <property type="entry name" value="THIOREDOXIN PEROXIDASE"/>
    <property type="match status" value="1"/>
</dbReference>
<dbReference type="PROSITE" id="PS51352">
    <property type="entry name" value="THIOREDOXIN_2"/>
    <property type="match status" value="1"/>
</dbReference>
<evidence type="ECO:0000256" key="12">
    <source>
        <dbReference type="ARBA" id="ARBA00032077"/>
    </source>
</evidence>
<feature type="domain" description="Thioredoxin" evidence="16">
    <location>
        <begin position="8"/>
        <end position="163"/>
    </location>
</feature>
<evidence type="ECO:0000256" key="11">
    <source>
        <dbReference type="ARBA" id="ARBA00023284"/>
    </source>
</evidence>
<evidence type="ECO:0000256" key="7">
    <source>
        <dbReference type="ARBA" id="ARBA00022559"/>
    </source>
</evidence>
<evidence type="ECO:0000256" key="1">
    <source>
        <dbReference type="ARBA" id="ARBA00004496"/>
    </source>
</evidence>
<comment type="catalytic activity">
    <reaction evidence="14">
        <text>a hydroperoxide + NADH + H(+) = an alcohol + NAD(+) + H2O</text>
        <dbReference type="Rhea" id="RHEA:62628"/>
        <dbReference type="ChEBI" id="CHEBI:15377"/>
        <dbReference type="ChEBI" id="CHEBI:15378"/>
        <dbReference type="ChEBI" id="CHEBI:30879"/>
        <dbReference type="ChEBI" id="CHEBI:35924"/>
        <dbReference type="ChEBI" id="CHEBI:57540"/>
        <dbReference type="ChEBI" id="CHEBI:57945"/>
        <dbReference type="EC" id="1.11.1.26"/>
    </reaction>
</comment>
<dbReference type="PIRSF" id="PIRSF000239">
    <property type="entry name" value="AHPC"/>
    <property type="match status" value="1"/>
</dbReference>
<dbReference type="GO" id="GO:0008379">
    <property type="term" value="F:thioredoxin peroxidase activity"/>
    <property type="evidence" value="ECO:0007669"/>
    <property type="project" value="TreeGrafter"/>
</dbReference>
<dbReference type="InterPro" id="IPR000866">
    <property type="entry name" value="AhpC/TSA"/>
</dbReference>
<evidence type="ECO:0000256" key="2">
    <source>
        <dbReference type="ARBA" id="ARBA00009796"/>
    </source>
</evidence>
<protein>
    <recommendedName>
        <fullName evidence="5">Alkyl hydroperoxide reductase C</fullName>
        <ecNumber evidence="4">1.11.1.26</ecNumber>
    </recommendedName>
    <alternativeName>
        <fullName evidence="12">Peroxiredoxin</fullName>
    </alternativeName>
    <alternativeName>
        <fullName evidence="13">Thioredoxin peroxidase</fullName>
    </alternativeName>
</protein>
<keyword evidence="6" id="KW-0963">Cytoplasm</keyword>
<dbReference type="GO" id="GO:0033554">
    <property type="term" value="P:cellular response to stress"/>
    <property type="evidence" value="ECO:0007669"/>
    <property type="project" value="TreeGrafter"/>
</dbReference>
<dbReference type="HOGENOM" id="CLU_042529_21_3_9"/>
<reference evidence="17 18" key="1">
    <citation type="journal article" date="2013" name="PLoS ONE">
        <title>Genomic Analysis by Deep Sequencing of the Probiotic Lactobacillus brevis KB290 Harboring Nine Plasmids Reveals Genomic Stability.</title>
        <authorList>
            <person name="Fukao M."/>
            <person name="Oshima K."/>
            <person name="Morita H."/>
            <person name="Toh H."/>
            <person name="Suda W."/>
            <person name="Kim S.W."/>
            <person name="Suzuki S."/>
            <person name="Yakabe T."/>
            <person name="Hattori M."/>
            <person name="Yajima N."/>
        </authorList>
    </citation>
    <scope>NUCLEOTIDE SEQUENCE [LARGE SCALE GENOMIC DNA]</scope>
    <source>
        <strain evidence="17 18">KB290</strain>
    </source>
</reference>